<keyword evidence="1" id="KW-1133">Transmembrane helix</keyword>
<evidence type="ECO:0000313" key="2">
    <source>
        <dbReference type="EMBL" id="SFF55335.1"/>
    </source>
</evidence>
<proteinExistence type="predicted"/>
<dbReference type="RefSeq" id="WP_089749371.1">
    <property type="nucleotide sequence ID" value="NZ_FOOG01000001.1"/>
</dbReference>
<accession>A0A1I2JKB8</accession>
<organism evidence="2 3">
    <name type="scientific">Halobacillus alkaliphilus</name>
    <dbReference type="NCBI Taxonomy" id="396056"/>
    <lineage>
        <taxon>Bacteria</taxon>
        <taxon>Bacillati</taxon>
        <taxon>Bacillota</taxon>
        <taxon>Bacilli</taxon>
        <taxon>Bacillales</taxon>
        <taxon>Bacillaceae</taxon>
        <taxon>Halobacillus</taxon>
    </lineage>
</organism>
<evidence type="ECO:0008006" key="4">
    <source>
        <dbReference type="Google" id="ProtNLM"/>
    </source>
</evidence>
<reference evidence="3" key="1">
    <citation type="submission" date="2016-10" db="EMBL/GenBank/DDBJ databases">
        <authorList>
            <person name="Varghese N."/>
            <person name="Submissions S."/>
        </authorList>
    </citation>
    <scope>NUCLEOTIDE SEQUENCE [LARGE SCALE GENOMIC DNA]</scope>
    <source>
        <strain evidence="3">FP5</strain>
    </source>
</reference>
<dbReference type="OrthoDB" id="2968080at2"/>
<evidence type="ECO:0000313" key="3">
    <source>
        <dbReference type="Proteomes" id="UP000198897"/>
    </source>
</evidence>
<feature type="transmembrane region" description="Helical" evidence="1">
    <location>
        <begin position="69"/>
        <end position="88"/>
    </location>
</feature>
<protein>
    <recommendedName>
        <fullName evidence="4">DUF4257 domain-containing protein</fullName>
    </recommendedName>
</protein>
<feature type="transmembrane region" description="Helical" evidence="1">
    <location>
        <begin position="6"/>
        <end position="22"/>
    </location>
</feature>
<dbReference type="Proteomes" id="UP000198897">
    <property type="component" value="Unassembled WGS sequence"/>
</dbReference>
<keyword evidence="3" id="KW-1185">Reference proteome</keyword>
<keyword evidence="1" id="KW-0812">Transmembrane</keyword>
<dbReference type="Pfam" id="PF14074">
    <property type="entry name" value="DUF4257"/>
    <property type="match status" value="1"/>
</dbReference>
<dbReference type="EMBL" id="FOOG01000001">
    <property type="protein sequence ID" value="SFF55335.1"/>
    <property type="molecule type" value="Genomic_DNA"/>
</dbReference>
<keyword evidence="1" id="KW-0472">Membrane</keyword>
<feature type="transmembrane region" description="Helical" evidence="1">
    <location>
        <begin position="42"/>
        <end position="63"/>
    </location>
</feature>
<sequence>MTNTLMIAGLIGGLTGVIAHLMRNGKVLIFPKKRIRPQGLYLGFLADFLIGAAASIFAVTYLVPDPEVLRTLVGISILAGMTAENVLLRKELCTEKAKIEGLDRINQRLK</sequence>
<dbReference type="AlphaFoldDB" id="A0A1I2JKB8"/>
<dbReference type="InterPro" id="IPR025353">
    <property type="entry name" value="DUF4257"/>
</dbReference>
<name>A0A1I2JKB8_9BACI</name>
<gene>
    <name evidence="2" type="ORF">SAMN05216353_101281</name>
</gene>
<evidence type="ECO:0000256" key="1">
    <source>
        <dbReference type="SAM" id="Phobius"/>
    </source>
</evidence>